<reference evidence="1 2" key="1">
    <citation type="submission" date="2012-08" db="EMBL/GenBank/DDBJ databases">
        <title>Oryza genome evolution.</title>
        <authorList>
            <person name="Wing R.A."/>
        </authorList>
    </citation>
    <scope>NUCLEOTIDE SEQUENCE</scope>
</reference>
<proteinExistence type="predicted"/>
<dbReference type="EnsemblPlants" id="LPERR04G25490.5">
    <property type="protein sequence ID" value="LPERR04G25490.5"/>
    <property type="gene ID" value="LPERR04G25490"/>
</dbReference>
<reference evidence="2" key="2">
    <citation type="submission" date="2013-12" db="EMBL/GenBank/DDBJ databases">
        <authorList>
            <person name="Yu Y."/>
            <person name="Lee S."/>
            <person name="de Baynast K."/>
            <person name="Wissotski M."/>
            <person name="Liu L."/>
            <person name="Talag J."/>
            <person name="Goicoechea J."/>
            <person name="Angelova A."/>
            <person name="Jetty R."/>
            <person name="Kudrna D."/>
            <person name="Golser W."/>
            <person name="Rivera L."/>
            <person name="Zhang J."/>
            <person name="Wing R."/>
        </authorList>
    </citation>
    <scope>NUCLEOTIDE SEQUENCE</scope>
</reference>
<dbReference type="HOGENOM" id="CLU_1973712_0_0_1"/>
<name>A0A0D9WBB8_9ORYZ</name>
<dbReference type="Gramene" id="LPERR04G25490.5">
    <property type="protein sequence ID" value="LPERR04G25490.5"/>
    <property type="gene ID" value="LPERR04G25490"/>
</dbReference>
<organism evidence="1 2">
    <name type="scientific">Leersia perrieri</name>
    <dbReference type="NCBI Taxonomy" id="77586"/>
    <lineage>
        <taxon>Eukaryota</taxon>
        <taxon>Viridiplantae</taxon>
        <taxon>Streptophyta</taxon>
        <taxon>Embryophyta</taxon>
        <taxon>Tracheophyta</taxon>
        <taxon>Spermatophyta</taxon>
        <taxon>Magnoliopsida</taxon>
        <taxon>Liliopsida</taxon>
        <taxon>Poales</taxon>
        <taxon>Poaceae</taxon>
        <taxon>BOP clade</taxon>
        <taxon>Oryzoideae</taxon>
        <taxon>Oryzeae</taxon>
        <taxon>Oryzinae</taxon>
        <taxon>Leersia</taxon>
    </lineage>
</organism>
<protein>
    <submittedName>
        <fullName evidence="1">Uncharacterized protein</fullName>
    </submittedName>
</protein>
<keyword evidence="2" id="KW-1185">Reference proteome</keyword>
<evidence type="ECO:0000313" key="2">
    <source>
        <dbReference type="Proteomes" id="UP000032180"/>
    </source>
</evidence>
<dbReference type="AlphaFoldDB" id="A0A0D9WBB8"/>
<accession>A0A0D9WBB8</accession>
<evidence type="ECO:0000313" key="1">
    <source>
        <dbReference type="EnsemblPlants" id="LPERR04G25490.5"/>
    </source>
</evidence>
<reference evidence="1" key="3">
    <citation type="submission" date="2015-04" db="UniProtKB">
        <authorList>
            <consortium name="EnsemblPlants"/>
        </authorList>
    </citation>
    <scope>IDENTIFICATION</scope>
</reference>
<sequence>MSLWAWSVDLIWSRFPNSSANQLQVLRIQQSSADLSSYLSDQITKNFIYLHNIPYISCISLFNTTQVLLLTDCTTQHSQVFMYTLGVQINESWHCLPSLAGFTVQRCQRINIHVCLVVTVSYFLLNS</sequence>
<dbReference type="Proteomes" id="UP000032180">
    <property type="component" value="Chromosome 4"/>
</dbReference>